<dbReference type="Pfam" id="PF06940">
    <property type="entry name" value="DUF1287"/>
    <property type="match status" value="1"/>
</dbReference>
<dbReference type="InterPro" id="IPR009706">
    <property type="entry name" value="DUF1287"/>
</dbReference>
<protein>
    <submittedName>
        <fullName evidence="1">DUF1287 domain-containing protein</fullName>
    </submittedName>
</protein>
<reference evidence="1" key="1">
    <citation type="submission" date="2021-11" db="EMBL/GenBank/DDBJ databases">
        <title>The complete genome of Massilia sp sp. G4R7.</title>
        <authorList>
            <person name="Liu L."/>
            <person name="Yue J."/>
            <person name="Yuan J."/>
            <person name="Yang F."/>
            <person name="Li L."/>
        </authorList>
    </citation>
    <scope>NUCLEOTIDE SEQUENCE</scope>
    <source>
        <strain evidence="1">G4R7</strain>
    </source>
</reference>
<accession>A0ABS8QED8</accession>
<dbReference type="Proteomes" id="UP001179361">
    <property type="component" value="Unassembled WGS sequence"/>
</dbReference>
<gene>
    <name evidence="1" type="ORF">LQ564_25130</name>
</gene>
<proteinExistence type="predicted"/>
<dbReference type="RefSeq" id="WP_231060862.1">
    <property type="nucleotide sequence ID" value="NZ_JAJNOC010000016.1"/>
</dbReference>
<organism evidence="1 2">
    <name type="scientific">Massilia phyllostachyos</name>
    <dbReference type="NCBI Taxonomy" id="2898585"/>
    <lineage>
        <taxon>Bacteria</taxon>
        <taxon>Pseudomonadati</taxon>
        <taxon>Pseudomonadota</taxon>
        <taxon>Betaproteobacteria</taxon>
        <taxon>Burkholderiales</taxon>
        <taxon>Oxalobacteraceae</taxon>
        <taxon>Telluria group</taxon>
        <taxon>Massilia</taxon>
    </lineage>
</organism>
<evidence type="ECO:0000313" key="1">
    <source>
        <dbReference type="EMBL" id="MCD2519592.1"/>
    </source>
</evidence>
<name>A0ABS8QED8_9BURK</name>
<sequence length="288" mass="31405">MRHHFAALPHAIPLGATRLAIAGRAGFPRSATPRIRVATRRVTLACTAVLGESLLCIGPATAAGASPQQEVVAAAKEQIGVTLLYDPSYKKLAYPLGDVPAERGVCTDVVIRALRHIGIDLQERVYRDMKAAWKAYPYPNWGLKRPDPNIDHRRVPNLAVFFTRHGQALPASKAASDYAPGDIVTWTVPPGVPHIGIVADVRTPQGVPLVIHHIGAGTQMEDRLFAWPVTGHYRYRPFKLTQSYLILLKASLAVEFLLHGGRFHPVLAHRASAFPSTGRHGGTHRHVS</sequence>
<evidence type="ECO:0000313" key="2">
    <source>
        <dbReference type="Proteomes" id="UP001179361"/>
    </source>
</evidence>
<comment type="caution">
    <text evidence="1">The sequence shown here is derived from an EMBL/GenBank/DDBJ whole genome shotgun (WGS) entry which is preliminary data.</text>
</comment>
<dbReference type="EMBL" id="JAJNOC010000016">
    <property type="protein sequence ID" value="MCD2519592.1"/>
    <property type="molecule type" value="Genomic_DNA"/>
</dbReference>
<keyword evidence="2" id="KW-1185">Reference proteome</keyword>